<dbReference type="EMBL" id="CCRK01000006">
    <property type="protein sequence ID" value="CDZ49761.1"/>
    <property type="molecule type" value="Genomic_DNA"/>
</dbReference>
<dbReference type="CDD" id="cd01392">
    <property type="entry name" value="HTH_LacI"/>
    <property type="match status" value="1"/>
</dbReference>
<evidence type="ECO:0000256" key="1">
    <source>
        <dbReference type="ARBA" id="ARBA00023015"/>
    </source>
</evidence>
<keyword evidence="3" id="KW-0804">Transcription</keyword>
<protein>
    <submittedName>
        <fullName evidence="5">Ribose operon repressor</fullName>
    </submittedName>
</protein>
<dbReference type="SMART" id="SM00354">
    <property type="entry name" value="HTH_LACI"/>
    <property type="match status" value="1"/>
</dbReference>
<organism evidence="5 6">
    <name type="scientific">Neorhizobium galegae bv. officinalis</name>
    <dbReference type="NCBI Taxonomy" id="323656"/>
    <lineage>
        <taxon>Bacteria</taxon>
        <taxon>Pseudomonadati</taxon>
        <taxon>Pseudomonadota</taxon>
        <taxon>Alphaproteobacteria</taxon>
        <taxon>Hyphomicrobiales</taxon>
        <taxon>Rhizobiaceae</taxon>
        <taxon>Rhizobium/Agrobacterium group</taxon>
        <taxon>Neorhizobium</taxon>
    </lineage>
</organism>
<evidence type="ECO:0000256" key="2">
    <source>
        <dbReference type="ARBA" id="ARBA00023125"/>
    </source>
</evidence>
<dbReference type="Gene3D" id="1.10.260.40">
    <property type="entry name" value="lambda repressor-like DNA-binding domains"/>
    <property type="match status" value="1"/>
</dbReference>
<evidence type="ECO:0000313" key="5">
    <source>
        <dbReference type="EMBL" id="CDZ49761.1"/>
    </source>
</evidence>
<proteinExistence type="predicted"/>
<keyword evidence="2" id="KW-0238">DNA-binding</keyword>
<dbReference type="PANTHER" id="PTHR30146">
    <property type="entry name" value="LACI-RELATED TRANSCRIPTIONAL REPRESSOR"/>
    <property type="match status" value="1"/>
</dbReference>
<dbReference type="SUPFAM" id="SSF53822">
    <property type="entry name" value="Periplasmic binding protein-like I"/>
    <property type="match status" value="1"/>
</dbReference>
<accession>A0A0T7GR69</accession>
<dbReference type="Pfam" id="PF00356">
    <property type="entry name" value="LacI"/>
    <property type="match status" value="1"/>
</dbReference>
<dbReference type="GO" id="GO:0000976">
    <property type="term" value="F:transcription cis-regulatory region binding"/>
    <property type="evidence" value="ECO:0007669"/>
    <property type="project" value="TreeGrafter"/>
</dbReference>
<evidence type="ECO:0000259" key="4">
    <source>
        <dbReference type="PROSITE" id="PS50932"/>
    </source>
</evidence>
<dbReference type="InterPro" id="IPR000843">
    <property type="entry name" value="HTH_LacI"/>
</dbReference>
<evidence type="ECO:0000313" key="6">
    <source>
        <dbReference type="Proteomes" id="UP000039660"/>
    </source>
</evidence>
<dbReference type="InterPro" id="IPR028082">
    <property type="entry name" value="Peripla_BP_I"/>
</dbReference>
<dbReference type="SUPFAM" id="SSF47413">
    <property type="entry name" value="lambda repressor-like DNA-binding domains"/>
    <property type="match status" value="1"/>
</dbReference>
<dbReference type="AlphaFoldDB" id="A0A0T7GR69"/>
<dbReference type="PROSITE" id="PS00356">
    <property type="entry name" value="HTH_LACI_1"/>
    <property type="match status" value="1"/>
</dbReference>
<dbReference type="Gene3D" id="3.40.50.2300">
    <property type="match status" value="2"/>
</dbReference>
<dbReference type="InterPro" id="IPR046335">
    <property type="entry name" value="LacI/GalR-like_sensor"/>
</dbReference>
<name>A0A0T7GR69_NEOGA</name>
<dbReference type="InterPro" id="IPR010982">
    <property type="entry name" value="Lambda_DNA-bd_dom_sf"/>
</dbReference>
<keyword evidence="1" id="KW-0805">Transcription regulation</keyword>
<dbReference type="GO" id="GO:0003700">
    <property type="term" value="F:DNA-binding transcription factor activity"/>
    <property type="evidence" value="ECO:0007669"/>
    <property type="project" value="TreeGrafter"/>
</dbReference>
<gene>
    <name evidence="5" type="ORF">NGAL_HAMBI1189_31070</name>
</gene>
<dbReference type="RefSeq" id="WP_046635923.1">
    <property type="nucleotide sequence ID" value="NZ_CCRK01000006.1"/>
</dbReference>
<evidence type="ECO:0000256" key="3">
    <source>
        <dbReference type="ARBA" id="ARBA00023163"/>
    </source>
</evidence>
<dbReference type="Pfam" id="PF13377">
    <property type="entry name" value="Peripla_BP_3"/>
    <property type="match status" value="1"/>
</dbReference>
<feature type="domain" description="HTH lacI-type" evidence="4">
    <location>
        <begin position="14"/>
        <end position="69"/>
    </location>
</feature>
<dbReference type="Proteomes" id="UP000039660">
    <property type="component" value="Unassembled WGS sequence"/>
</dbReference>
<dbReference type="CDD" id="cd06285">
    <property type="entry name" value="PBP1_LacI-like"/>
    <property type="match status" value="1"/>
</dbReference>
<reference evidence="5 6" key="1">
    <citation type="submission" date="2014-08" db="EMBL/GenBank/DDBJ databases">
        <authorList>
            <person name="Chen Y.-H."/>
        </authorList>
    </citation>
    <scope>NUCLEOTIDE SEQUENCE [LARGE SCALE GENOMIC DNA]</scope>
</reference>
<dbReference type="PROSITE" id="PS50932">
    <property type="entry name" value="HTH_LACI_2"/>
    <property type="match status" value="1"/>
</dbReference>
<sequence length="349" mass="37408">MDSKPEETSRQTRVTILDVASAAGVSKSTVSRILDERLPRSDNETSRRVRKIAEDMGYVRDVSAASLRRGNTMTVGVIVPRLTDTVMAMLYEALAKACSKSGRFAIVATTDDKPKADRLAAESLLKRGVDGLILSTAREDDDFPDELGARGVPFVLALRTDGRSLSSVGDDRLGGYLATRHLLDLGHRRIGVIAGPSYASSSRGRVEGYRQALEEAAISHCPDWIVPSTFGIDAGADAAVQLMRLKDRPTAIFAVNDNTAIGALSGLSRLRISVPNDVSVVGYNDIPIVSHLPTPLTTLRVPFEQIASNALDLLTSGGISADDRIRISAPTLIPRKSSASPHLSRASHD</sequence>
<dbReference type="PANTHER" id="PTHR30146:SF109">
    <property type="entry name" value="HTH-TYPE TRANSCRIPTIONAL REGULATOR GALS"/>
    <property type="match status" value="1"/>
</dbReference>